<gene>
    <name evidence="1" type="ORF">SAMN05660297_00838</name>
</gene>
<dbReference type="Pfam" id="PF08905">
    <property type="entry name" value="DUF1850"/>
    <property type="match status" value="1"/>
</dbReference>
<keyword evidence="2" id="KW-1185">Reference proteome</keyword>
<evidence type="ECO:0008006" key="3">
    <source>
        <dbReference type="Google" id="ProtNLM"/>
    </source>
</evidence>
<dbReference type="EMBL" id="FOHU01000002">
    <property type="protein sequence ID" value="SES88126.1"/>
    <property type="molecule type" value="Genomic_DNA"/>
</dbReference>
<protein>
    <recommendedName>
        <fullName evidence="3">DUF1850 domain-containing protein</fullName>
    </recommendedName>
</protein>
<organism evidence="1 2">
    <name type="scientific">Natronincola peptidivorans</name>
    <dbReference type="NCBI Taxonomy" id="426128"/>
    <lineage>
        <taxon>Bacteria</taxon>
        <taxon>Bacillati</taxon>
        <taxon>Bacillota</taxon>
        <taxon>Clostridia</taxon>
        <taxon>Peptostreptococcales</taxon>
        <taxon>Natronincolaceae</taxon>
        <taxon>Natronincola</taxon>
    </lineage>
</organism>
<dbReference type="Proteomes" id="UP000199568">
    <property type="component" value="Unassembled WGS sequence"/>
</dbReference>
<accession>A0A1I0A4K9</accession>
<sequence length="153" mass="18169">MRLFIIIIGILLFCIYFLVNRSQKHWLIIMDEASQEKYYQVEVQPGDEVEFYWIHSVEHISWIELFTIDDSYEFLLQEIRFEGFGAGIPHDRGKEVKVEDGYIIMTDIEEKYPAYDWINSHTATEKITFNGEKIASGKDLPHHGYMKMVIQER</sequence>
<reference evidence="1 2" key="1">
    <citation type="submission" date="2016-10" db="EMBL/GenBank/DDBJ databases">
        <authorList>
            <person name="de Groot N.N."/>
        </authorList>
    </citation>
    <scope>NUCLEOTIDE SEQUENCE [LARGE SCALE GENOMIC DNA]</scope>
    <source>
        <strain evidence="1 2">DSM 18979</strain>
    </source>
</reference>
<proteinExistence type="predicted"/>
<dbReference type="STRING" id="426128.SAMN05660297_00838"/>
<dbReference type="AlphaFoldDB" id="A0A1I0A4K9"/>
<name>A0A1I0A4K9_9FIRM</name>
<evidence type="ECO:0000313" key="1">
    <source>
        <dbReference type="EMBL" id="SES88126.1"/>
    </source>
</evidence>
<evidence type="ECO:0000313" key="2">
    <source>
        <dbReference type="Proteomes" id="UP000199568"/>
    </source>
</evidence>
<dbReference type="InterPro" id="IPR015001">
    <property type="entry name" value="DUF1850"/>
</dbReference>